<dbReference type="InterPro" id="IPR018186">
    <property type="entry name" value="TF_T-box_CS"/>
</dbReference>
<dbReference type="InterPro" id="IPR046360">
    <property type="entry name" value="T-box_DNA-bd"/>
</dbReference>
<sequence length="516" mass="57440">MPNDREGRPPSADQSDDRSASDGGRSSLDNSVSAMISDKSASPFSAGQSSKGDEQAKISEIKHSNFTIAAIVGSAETLPPTVQTLSMKIDQVTASDQVEEALRDARFDGDLIRLPSGMDDEHPAAKGPHSSSRKIFPPKQRHLGCGNKATMKDIQCHLEARELWLRFHELGTEMIITKSGRRMFPTIRVTFSGCNPEIKYVILLDIVPLDSKRYRYAYHRSCWLVAGKADQSTPTRIFVHPDSPFTGDQLGKQVVTFEKLKLTNNESDEHGHIILNSMHKYQPRIHMFEMPASGTGDIDALLWQKEYKTFVFPETQFTAVTAYQNQLITKLKIDSNPFAKGFRDSSRMPEDSLSSFVEEAAIFGRHLAHHSAQSSLINGCVQAARSGFRKDLQMNDRLNNGHLPYQSVYYVQKSWPALAGANVPWNALVPAATFNVNNIWQTLLLGCSETDAHKNPLADQRMATAKVVASDPPAMQSSNHPNGSADIEQMLCNFRVWKDNLIAGIRRYHPYIPAID</sequence>
<evidence type="ECO:0000256" key="7">
    <source>
        <dbReference type="SAM" id="MobiDB-lite"/>
    </source>
</evidence>
<feature type="region of interest" description="Disordered" evidence="7">
    <location>
        <begin position="1"/>
        <end position="56"/>
    </location>
</feature>
<evidence type="ECO:0000256" key="2">
    <source>
        <dbReference type="ARBA" id="ARBA00023015"/>
    </source>
</evidence>
<dbReference type="Pfam" id="PF00907">
    <property type="entry name" value="T-box"/>
    <property type="match status" value="1"/>
</dbReference>
<dbReference type="GO" id="GO:0000785">
    <property type="term" value="C:chromatin"/>
    <property type="evidence" value="ECO:0007669"/>
    <property type="project" value="TreeGrafter"/>
</dbReference>
<evidence type="ECO:0000256" key="4">
    <source>
        <dbReference type="ARBA" id="ARBA00023163"/>
    </source>
</evidence>
<dbReference type="WBParaSite" id="TMUE_1000004435.1">
    <property type="protein sequence ID" value="TMUE_1000004435.1"/>
    <property type="gene ID" value="WBGene00291531"/>
</dbReference>
<dbReference type="GO" id="GO:0048731">
    <property type="term" value="P:system development"/>
    <property type="evidence" value="ECO:0007669"/>
    <property type="project" value="UniProtKB-ARBA"/>
</dbReference>
<name>A0A5S6QBG1_TRIMR</name>
<evidence type="ECO:0000256" key="1">
    <source>
        <dbReference type="ARBA" id="ARBA00004123"/>
    </source>
</evidence>
<dbReference type="GO" id="GO:0000978">
    <property type="term" value="F:RNA polymerase II cis-regulatory region sequence-specific DNA binding"/>
    <property type="evidence" value="ECO:0007669"/>
    <property type="project" value="InterPro"/>
</dbReference>
<dbReference type="SMART" id="SM00425">
    <property type="entry name" value="TBOX"/>
    <property type="match status" value="1"/>
</dbReference>
<protein>
    <submittedName>
        <fullName evidence="10">T-box domain-containing protein</fullName>
    </submittedName>
</protein>
<feature type="region of interest" description="Disordered" evidence="7">
    <location>
        <begin position="116"/>
        <end position="139"/>
    </location>
</feature>
<dbReference type="FunFam" id="2.60.40.820:FF:000008">
    <property type="entry name" value="T-box transcription factor TBX20"/>
    <property type="match status" value="1"/>
</dbReference>
<dbReference type="InterPro" id="IPR036960">
    <property type="entry name" value="T-box_sf"/>
</dbReference>
<dbReference type="SUPFAM" id="SSF49417">
    <property type="entry name" value="p53-like transcription factors"/>
    <property type="match status" value="1"/>
</dbReference>
<feature type="compositionally biased region" description="Polar residues" evidence="7">
    <location>
        <begin position="28"/>
        <end position="50"/>
    </location>
</feature>
<keyword evidence="4" id="KW-0804">Transcription</keyword>
<keyword evidence="3 6" id="KW-0238">DNA-binding</keyword>
<proteinExistence type="predicted"/>
<feature type="domain" description="T-box" evidence="8">
    <location>
        <begin position="158"/>
        <end position="344"/>
    </location>
</feature>
<dbReference type="PRINTS" id="PR00937">
    <property type="entry name" value="TBOX"/>
</dbReference>
<dbReference type="AlphaFoldDB" id="A0A5S6QBG1"/>
<evidence type="ECO:0000256" key="6">
    <source>
        <dbReference type="PROSITE-ProRule" id="PRU00201"/>
    </source>
</evidence>
<dbReference type="STRING" id="70415.A0A5S6QBG1"/>
<evidence type="ECO:0000313" key="9">
    <source>
        <dbReference type="Proteomes" id="UP000046395"/>
    </source>
</evidence>
<dbReference type="PANTHER" id="PTHR11267">
    <property type="entry name" value="T-BOX PROTEIN-RELATED"/>
    <property type="match status" value="1"/>
</dbReference>
<evidence type="ECO:0000256" key="5">
    <source>
        <dbReference type="ARBA" id="ARBA00023242"/>
    </source>
</evidence>
<comment type="subcellular location">
    <subcellularLocation>
        <location evidence="1 6">Nucleus</location>
    </subcellularLocation>
</comment>
<dbReference type="Proteomes" id="UP000046395">
    <property type="component" value="Unassembled WGS sequence"/>
</dbReference>
<keyword evidence="9" id="KW-1185">Reference proteome</keyword>
<keyword evidence="5 6" id="KW-0539">Nucleus</keyword>
<evidence type="ECO:0000313" key="10">
    <source>
        <dbReference type="WBParaSite" id="TMUE_1000004435.1"/>
    </source>
</evidence>
<accession>A0A5S6QBG1</accession>
<dbReference type="GO" id="GO:0005634">
    <property type="term" value="C:nucleus"/>
    <property type="evidence" value="ECO:0007669"/>
    <property type="project" value="UniProtKB-SubCell"/>
</dbReference>
<reference evidence="10" key="1">
    <citation type="submission" date="2019-12" db="UniProtKB">
        <authorList>
            <consortium name="WormBaseParasite"/>
        </authorList>
    </citation>
    <scope>IDENTIFICATION</scope>
</reference>
<dbReference type="PROSITE" id="PS50252">
    <property type="entry name" value="TBOX_3"/>
    <property type="match status" value="1"/>
</dbReference>
<dbReference type="PROSITE" id="PS01283">
    <property type="entry name" value="TBOX_1"/>
    <property type="match status" value="1"/>
</dbReference>
<evidence type="ECO:0000259" key="8">
    <source>
        <dbReference type="PROSITE" id="PS50252"/>
    </source>
</evidence>
<organism evidence="9 10">
    <name type="scientific">Trichuris muris</name>
    <name type="common">Mouse whipworm</name>
    <dbReference type="NCBI Taxonomy" id="70415"/>
    <lineage>
        <taxon>Eukaryota</taxon>
        <taxon>Metazoa</taxon>
        <taxon>Ecdysozoa</taxon>
        <taxon>Nematoda</taxon>
        <taxon>Enoplea</taxon>
        <taxon>Dorylaimia</taxon>
        <taxon>Trichinellida</taxon>
        <taxon>Trichuridae</taxon>
        <taxon>Trichuris</taxon>
    </lineage>
</organism>
<dbReference type="Gene3D" id="2.60.40.820">
    <property type="entry name" value="Transcription factor, T-box"/>
    <property type="match status" value="1"/>
</dbReference>
<dbReference type="GO" id="GO:0001708">
    <property type="term" value="P:cell fate specification"/>
    <property type="evidence" value="ECO:0007669"/>
    <property type="project" value="TreeGrafter"/>
</dbReference>
<comment type="caution">
    <text evidence="6">Lacks conserved residue(s) required for the propagation of feature annotation.</text>
</comment>
<dbReference type="InterPro" id="IPR008967">
    <property type="entry name" value="p53-like_TF_DNA-bd_sf"/>
</dbReference>
<dbReference type="GO" id="GO:0045893">
    <property type="term" value="P:positive regulation of DNA-templated transcription"/>
    <property type="evidence" value="ECO:0007669"/>
    <property type="project" value="InterPro"/>
</dbReference>
<dbReference type="GO" id="GO:0000981">
    <property type="term" value="F:DNA-binding transcription factor activity, RNA polymerase II-specific"/>
    <property type="evidence" value="ECO:0007669"/>
    <property type="project" value="TreeGrafter"/>
</dbReference>
<keyword evidence="2" id="KW-0805">Transcription regulation</keyword>
<evidence type="ECO:0000256" key="3">
    <source>
        <dbReference type="ARBA" id="ARBA00023125"/>
    </source>
</evidence>
<dbReference type="PANTHER" id="PTHR11267:SF190">
    <property type="entry name" value="T-BOX TRANSCRIPTION FACTOR TBX20"/>
    <property type="match status" value="1"/>
</dbReference>
<dbReference type="InterPro" id="IPR001699">
    <property type="entry name" value="TF_T-box"/>
</dbReference>